<reference evidence="4" key="1">
    <citation type="submission" date="2020-01" db="EMBL/GenBank/DDBJ databases">
        <title>'Steroidobacter agaridevorans' sp. nov., agar-degrading bacteria isolated from rhizosphere soils.</title>
        <authorList>
            <person name="Ikenaga M."/>
            <person name="Kataoka M."/>
            <person name="Murouchi A."/>
            <person name="Katsuragi S."/>
            <person name="Sakai M."/>
        </authorList>
    </citation>
    <scope>NUCLEOTIDE SEQUENCE [LARGE SCALE GENOMIC DNA]</scope>
    <source>
        <strain evidence="4">YU21-B</strain>
    </source>
</reference>
<dbReference type="GO" id="GO:0005886">
    <property type="term" value="C:plasma membrane"/>
    <property type="evidence" value="ECO:0007669"/>
    <property type="project" value="UniProtKB-SubCell"/>
</dbReference>
<keyword evidence="2" id="KW-1133">Transmembrane helix</keyword>
<dbReference type="AlphaFoldDB" id="A0A829YKY2"/>
<keyword evidence="1" id="KW-1003">Cell membrane</keyword>
<evidence type="ECO:0000256" key="2">
    <source>
        <dbReference type="SAM" id="Phobius"/>
    </source>
</evidence>
<dbReference type="PANTHER" id="PTHR35813">
    <property type="entry name" value="INNER MEMBRANE PROTEIN YBAN"/>
    <property type="match status" value="1"/>
</dbReference>
<sequence>MDDTRKPLPVVVRYLLLVLAVVCLVIGVVALFVPGIPTTVFILIAGWAAARSSPRFHDWLINHRHFGPMLRDWRAHGAVSRRAKILATVMMTGSAVIFFMVSPRRWVAELLTALMALVLMWLWLRPEPPPKVQEP</sequence>
<feature type="transmembrane region" description="Helical" evidence="2">
    <location>
        <begin position="83"/>
        <end position="100"/>
    </location>
</feature>
<dbReference type="RefSeq" id="WP_161815625.1">
    <property type="nucleotide sequence ID" value="NZ_BLJN01000007.1"/>
</dbReference>
<keyword evidence="4" id="KW-1185">Reference proteome</keyword>
<accession>A0A829YKY2</accession>
<dbReference type="EMBL" id="BLJN01000007">
    <property type="protein sequence ID" value="GFE84027.1"/>
    <property type="molecule type" value="Genomic_DNA"/>
</dbReference>
<keyword evidence="1 2" id="KW-0472">Membrane</keyword>
<organism evidence="3 4">
    <name type="scientific">Steroidobacter agaridevorans</name>
    <dbReference type="NCBI Taxonomy" id="2695856"/>
    <lineage>
        <taxon>Bacteria</taxon>
        <taxon>Pseudomonadati</taxon>
        <taxon>Pseudomonadota</taxon>
        <taxon>Gammaproteobacteria</taxon>
        <taxon>Steroidobacterales</taxon>
        <taxon>Steroidobacteraceae</taxon>
        <taxon>Steroidobacter</taxon>
    </lineage>
</organism>
<keyword evidence="1" id="KW-0997">Cell inner membrane</keyword>
<feature type="transmembrane region" description="Helical" evidence="2">
    <location>
        <begin position="106"/>
        <end position="124"/>
    </location>
</feature>
<comment type="caution">
    <text evidence="3">The sequence shown here is derived from an EMBL/GenBank/DDBJ whole genome shotgun (WGS) entry which is preliminary data.</text>
</comment>
<evidence type="ECO:0000256" key="1">
    <source>
        <dbReference type="PIRNR" id="PIRNR016789"/>
    </source>
</evidence>
<dbReference type="PANTHER" id="PTHR35813:SF1">
    <property type="entry name" value="INNER MEMBRANE PROTEIN YBAN"/>
    <property type="match status" value="1"/>
</dbReference>
<dbReference type="Proteomes" id="UP000445000">
    <property type="component" value="Unassembled WGS sequence"/>
</dbReference>
<comment type="subcellular location">
    <subcellularLocation>
        <location evidence="1">Cell inner membrane</location>
        <topology evidence="1">Multi-pass membrane protein</topology>
    </subcellularLocation>
</comment>
<dbReference type="PIRSF" id="PIRSF016789">
    <property type="entry name" value="DUF454"/>
    <property type="match status" value="1"/>
</dbReference>
<dbReference type="Pfam" id="PF04304">
    <property type="entry name" value="DUF454"/>
    <property type="match status" value="1"/>
</dbReference>
<evidence type="ECO:0000313" key="3">
    <source>
        <dbReference type="EMBL" id="GFE84027.1"/>
    </source>
</evidence>
<name>A0A829YKY2_9GAMM</name>
<protein>
    <recommendedName>
        <fullName evidence="1">Inner membrane protein</fullName>
    </recommendedName>
</protein>
<keyword evidence="2" id="KW-0812">Transmembrane</keyword>
<evidence type="ECO:0000313" key="4">
    <source>
        <dbReference type="Proteomes" id="UP000445000"/>
    </source>
</evidence>
<dbReference type="InterPro" id="IPR007401">
    <property type="entry name" value="DUF454"/>
</dbReference>
<proteinExistence type="predicted"/>
<feature type="transmembrane region" description="Helical" evidence="2">
    <location>
        <begin position="12"/>
        <end position="45"/>
    </location>
</feature>
<gene>
    <name evidence="3" type="ORF">GCM10011487_60270</name>
</gene>